<evidence type="ECO:0000313" key="3">
    <source>
        <dbReference type="Proteomes" id="UP000193648"/>
    </source>
</evidence>
<dbReference type="OrthoDB" id="2020070at2759"/>
<dbReference type="STRING" id="64571.A0A1Y2GKZ0"/>
<protein>
    <recommendedName>
        <fullName evidence="1">LYC1 C-terminal domain-containing protein</fullName>
    </recommendedName>
</protein>
<sequence>MISSRANTATVPELELVLASDPDVIKQVWINNKVHFAPYASDEAWLEKSRIRTNVDLGPGMGHSIWVLVPRGKGNDPTSILSAAHIILRPGLISKITSKATSELPTNKELNAQELKHSNTQHILASQQNGHLTESTHELKEIAVAYVLLVFTPIEHRSRGFANAMLRMVMDKLKHQTDPVVDLSYLFSAIEPTFYANLGWQMMRSRELVLDQLKSHVFPDLPLVDASAAGAKYRINNVTESDLREIVNEDVELLRSEMAKCTLEAPRGQNLHFVTILPHEEAFRTHFEMTRYSNLHIDHINRPITRIGVRLVSIDEHYKGLDAFVIWTYIPSSSRICILRLRYQTVHQLQCLLREAMKEAQEWGFSMVSVWDLNDKDALAATGMFNRDRTSWWLCVAQMEHENFGGSITMVANGAYTWGL</sequence>
<dbReference type="EMBL" id="MCFF01000021">
    <property type="protein sequence ID" value="ORZ14282.1"/>
    <property type="molecule type" value="Genomic_DNA"/>
</dbReference>
<dbReference type="InterPro" id="IPR016181">
    <property type="entry name" value="Acyl_CoA_acyltransferase"/>
</dbReference>
<evidence type="ECO:0000313" key="2">
    <source>
        <dbReference type="EMBL" id="ORZ14282.1"/>
    </source>
</evidence>
<dbReference type="InterPro" id="IPR055100">
    <property type="entry name" value="GNAT_LYC1-like"/>
</dbReference>
<accession>A0A1Y2GKZ0</accession>
<dbReference type="Proteomes" id="UP000193648">
    <property type="component" value="Unassembled WGS sequence"/>
</dbReference>
<dbReference type="InParanoid" id="A0A1Y2GKZ0"/>
<dbReference type="Pfam" id="PF13527">
    <property type="entry name" value="Acetyltransf_9"/>
    <property type="match status" value="1"/>
</dbReference>
<gene>
    <name evidence="2" type="ORF">BCR41DRAFT_386859</name>
</gene>
<name>A0A1Y2GKZ0_9FUNG</name>
<organism evidence="2 3">
    <name type="scientific">Lobosporangium transversale</name>
    <dbReference type="NCBI Taxonomy" id="64571"/>
    <lineage>
        <taxon>Eukaryota</taxon>
        <taxon>Fungi</taxon>
        <taxon>Fungi incertae sedis</taxon>
        <taxon>Mucoromycota</taxon>
        <taxon>Mortierellomycotina</taxon>
        <taxon>Mortierellomycetes</taxon>
        <taxon>Mortierellales</taxon>
        <taxon>Mortierellaceae</taxon>
        <taxon>Lobosporangium</taxon>
    </lineage>
</organism>
<keyword evidence="3" id="KW-1185">Reference proteome</keyword>
<dbReference type="Gene3D" id="3.40.630.30">
    <property type="match status" value="1"/>
</dbReference>
<dbReference type="PANTHER" id="PTHR34815">
    <property type="entry name" value="LYSINE ACETYLTRANSFERASE"/>
    <property type="match status" value="1"/>
</dbReference>
<evidence type="ECO:0000259" key="1">
    <source>
        <dbReference type="Pfam" id="PF22998"/>
    </source>
</evidence>
<reference evidence="2 3" key="1">
    <citation type="submission" date="2016-07" db="EMBL/GenBank/DDBJ databases">
        <title>Pervasive Adenine N6-methylation of Active Genes in Fungi.</title>
        <authorList>
            <consortium name="DOE Joint Genome Institute"/>
            <person name="Mondo S.J."/>
            <person name="Dannebaum R.O."/>
            <person name="Kuo R.C."/>
            <person name="Labutti K."/>
            <person name="Haridas S."/>
            <person name="Kuo A."/>
            <person name="Salamov A."/>
            <person name="Ahrendt S.R."/>
            <person name="Lipzen A."/>
            <person name="Sullivan W."/>
            <person name="Andreopoulos W.B."/>
            <person name="Clum A."/>
            <person name="Lindquist E."/>
            <person name="Daum C."/>
            <person name="Ramamoorthy G.K."/>
            <person name="Gryganskyi A."/>
            <person name="Culley D."/>
            <person name="Magnuson J.K."/>
            <person name="James T.Y."/>
            <person name="O'Malley M.A."/>
            <person name="Stajich J.E."/>
            <person name="Spatafora J.W."/>
            <person name="Visel A."/>
            <person name="Grigoriev I.V."/>
        </authorList>
    </citation>
    <scope>NUCLEOTIDE SEQUENCE [LARGE SCALE GENOMIC DNA]</scope>
    <source>
        <strain evidence="2 3">NRRL 3116</strain>
    </source>
</reference>
<dbReference type="AlphaFoldDB" id="A0A1Y2GKZ0"/>
<dbReference type="RefSeq" id="XP_021880760.1">
    <property type="nucleotide sequence ID" value="XM_022027842.1"/>
</dbReference>
<dbReference type="Pfam" id="PF22998">
    <property type="entry name" value="GNAT_LYC1-like"/>
    <property type="match status" value="1"/>
</dbReference>
<dbReference type="GeneID" id="33569685"/>
<comment type="caution">
    <text evidence="2">The sequence shown here is derived from an EMBL/GenBank/DDBJ whole genome shotgun (WGS) entry which is preliminary data.</text>
</comment>
<dbReference type="SUPFAM" id="SSF55729">
    <property type="entry name" value="Acyl-CoA N-acyltransferases (Nat)"/>
    <property type="match status" value="1"/>
</dbReference>
<dbReference type="InterPro" id="IPR053013">
    <property type="entry name" value="LAT"/>
</dbReference>
<feature type="domain" description="LYC1 C-terminal" evidence="1">
    <location>
        <begin position="232"/>
        <end position="418"/>
    </location>
</feature>
<proteinExistence type="predicted"/>
<dbReference type="PANTHER" id="PTHR34815:SF2">
    <property type="entry name" value="N-ACETYLTRANSFERASE DOMAIN-CONTAINING PROTEIN"/>
    <property type="match status" value="1"/>
</dbReference>